<name>A0A9P0ZN36_CUSEU</name>
<gene>
    <name evidence="11" type="ORF">CEURO_LOCUS17180</name>
</gene>
<dbReference type="InterPro" id="IPR058353">
    <property type="entry name" value="DUF8040"/>
</dbReference>
<dbReference type="AlphaFoldDB" id="A0A9P0ZN36"/>
<keyword evidence="5" id="KW-0479">Metal-binding</keyword>
<dbReference type="GO" id="GO:0046872">
    <property type="term" value="F:metal ion binding"/>
    <property type="evidence" value="ECO:0007669"/>
    <property type="project" value="UniProtKB-KW"/>
</dbReference>
<protein>
    <recommendedName>
        <fullName evidence="13">DDE Tnp4 domain-containing protein</fullName>
    </recommendedName>
</protein>
<dbReference type="GO" id="GO:0005634">
    <property type="term" value="C:nucleus"/>
    <property type="evidence" value="ECO:0007669"/>
    <property type="project" value="UniProtKB-SubCell"/>
</dbReference>
<dbReference type="Proteomes" id="UP001152484">
    <property type="component" value="Unassembled WGS sequence"/>
</dbReference>
<feature type="domain" description="DDE Tnp4" evidence="9">
    <location>
        <begin position="140"/>
        <end position="310"/>
    </location>
</feature>
<keyword evidence="12" id="KW-1185">Reference proteome</keyword>
<feature type="domain" description="DUF8040" evidence="10">
    <location>
        <begin position="7"/>
        <end position="103"/>
    </location>
</feature>
<reference evidence="11" key="1">
    <citation type="submission" date="2022-07" db="EMBL/GenBank/DDBJ databases">
        <authorList>
            <person name="Macas J."/>
            <person name="Novak P."/>
            <person name="Neumann P."/>
        </authorList>
    </citation>
    <scope>NUCLEOTIDE SEQUENCE</scope>
</reference>
<keyword evidence="7" id="KW-0539">Nucleus</keyword>
<dbReference type="Pfam" id="PF26138">
    <property type="entry name" value="DUF8040"/>
    <property type="match status" value="1"/>
</dbReference>
<dbReference type="Pfam" id="PF13359">
    <property type="entry name" value="DDE_Tnp_4"/>
    <property type="match status" value="1"/>
</dbReference>
<evidence type="ECO:0000256" key="3">
    <source>
        <dbReference type="ARBA" id="ARBA00006958"/>
    </source>
</evidence>
<dbReference type="PANTHER" id="PTHR22930">
    <property type="match status" value="1"/>
</dbReference>
<evidence type="ECO:0000313" key="11">
    <source>
        <dbReference type="EMBL" id="CAH9106076.1"/>
    </source>
</evidence>
<evidence type="ECO:0000256" key="6">
    <source>
        <dbReference type="ARBA" id="ARBA00022801"/>
    </source>
</evidence>
<organism evidence="11 12">
    <name type="scientific">Cuscuta europaea</name>
    <name type="common">European dodder</name>
    <dbReference type="NCBI Taxonomy" id="41803"/>
    <lineage>
        <taxon>Eukaryota</taxon>
        <taxon>Viridiplantae</taxon>
        <taxon>Streptophyta</taxon>
        <taxon>Embryophyta</taxon>
        <taxon>Tracheophyta</taxon>
        <taxon>Spermatophyta</taxon>
        <taxon>Magnoliopsida</taxon>
        <taxon>eudicotyledons</taxon>
        <taxon>Gunneridae</taxon>
        <taxon>Pentapetalae</taxon>
        <taxon>asterids</taxon>
        <taxon>lamiids</taxon>
        <taxon>Solanales</taxon>
        <taxon>Convolvulaceae</taxon>
        <taxon>Cuscuteae</taxon>
        <taxon>Cuscuta</taxon>
        <taxon>Cuscuta subgen. Cuscuta</taxon>
    </lineage>
</organism>
<proteinExistence type="inferred from homology"/>
<dbReference type="InterPro" id="IPR045249">
    <property type="entry name" value="HARBI1-like"/>
</dbReference>
<sequence length="376" mass="43428">MRIPCRTSARSGAMFIREVLEGHPIRCYQDFRLHKEVFISLCEDLKCHYGFVESRELSIEESLGIFLMTLAHGVGNRLVQETFNHSGETIHRHFHIILRAVCRLSKDLIRPNNSYNEGCPSYIRHNSRYWPYFKNCIGAIDGTHVKASVREGEQTKWIGRKGYPTQNVLAVCDFNMCFTYVLAGWEGSAHDTRIFTDTIRRQDGNFPHPSGDKYYLVDAGYPNSRGYLAPYKGTHIRYHFQDFRRGKTRGARTPKGTEERFNYIHSSLRNVIERTFGVWKARWSILKDMHVNYTIATQIDIIVASMAIHNYIRMKHSQDDAFLVAQNEAYDPHEEVDPQDVPFTQGEGSSSQRSEDVVHMNAIRNIIANAINANFR</sequence>
<evidence type="ECO:0000256" key="7">
    <source>
        <dbReference type="ARBA" id="ARBA00023242"/>
    </source>
</evidence>
<dbReference type="EMBL" id="CAMAPE010000048">
    <property type="protein sequence ID" value="CAH9106076.1"/>
    <property type="molecule type" value="Genomic_DNA"/>
</dbReference>
<evidence type="ECO:0000256" key="5">
    <source>
        <dbReference type="ARBA" id="ARBA00022723"/>
    </source>
</evidence>
<evidence type="ECO:0000259" key="9">
    <source>
        <dbReference type="Pfam" id="PF13359"/>
    </source>
</evidence>
<evidence type="ECO:0000259" key="10">
    <source>
        <dbReference type="Pfam" id="PF26138"/>
    </source>
</evidence>
<dbReference type="PANTHER" id="PTHR22930:SF221">
    <property type="entry name" value="NUCLEASE HARBI1"/>
    <property type="match status" value="1"/>
</dbReference>
<dbReference type="OrthoDB" id="1635626at2759"/>
<dbReference type="GO" id="GO:0016787">
    <property type="term" value="F:hydrolase activity"/>
    <property type="evidence" value="ECO:0007669"/>
    <property type="project" value="UniProtKB-KW"/>
</dbReference>
<comment type="similarity">
    <text evidence="3">Belongs to the HARBI1 family.</text>
</comment>
<evidence type="ECO:0000313" key="12">
    <source>
        <dbReference type="Proteomes" id="UP001152484"/>
    </source>
</evidence>
<evidence type="ECO:0000256" key="4">
    <source>
        <dbReference type="ARBA" id="ARBA00022722"/>
    </source>
</evidence>
<evidence type="ECO:0000256" key="8">
    <source>
        <dbReference type="SAM" id="MobiDB-lite"/>
    </source>
</evidence>
<comment type="cofactor">
    <cofactor evidence="1">
        <name>a divalent metal cation</name>
        <dbReference type="ChEBI" id="CHEBI:60240"/>
    </cofactor>
</comment>
<evidence type="ECO:0000256" key="1">
    <source>
        <dbReference type="ARBA" id="ARBA00001968"/>
    </source>
</evidence>
<evidence type="ECO:0000256" key="2">
    <source>
        <dbReference type="ARBA" id="ARBA00004123"/>
    </source>
</evidence>
<evidence type="ECO:0008006" key="13">
    <source>
        <dbReference type="Google" id="ProtNLM"/>
    </source>
</evidence>
<comment type="caution">
    <text evidence="11">The sequence shown here is derived from an EMBL/GenBank/DDBJ whole genome shotgun (WGS) entry which is preliminary data.</text>
</comment>
<keyword evidence="4" id="KW-0540">Nuclease</keyword>
<keyword evidence="6" id="KW-0378">Hydrolase</keyword>
<dbReference type="InterPro" id="IPR027806">
    <property type="entry name" value="HARBI1_dom"/>
</dbReference>
<feature type="region of interest" description="Disordered" evidence="8">
    <location>
        <begin position="334"/>
        <end position="355"/>
    </location>
</feature>
<dbReference type="GO" id="GO:0004518">
    <property type="term" value="F:nuclease activity"/>
    <property type="evidence" value="ECO:0007669"/>
    <property type="project" value="UniProtKB-KW"/>
</dbReference>
<accession>A0A9P0ZN36</accession>
<comment type="subcellular location">
    <subcellularLocation>
        <location evidence="2">Nucleus</location>
    </subcellularLocation>
</comment>